<proteinExistence type="predicted"/>
<dbReference type="InterPro" id="IPR045629">
    <property type="entry name" value="DUF6232"/>
</dbReference>
<dbReference type="EMBL" id="BONG01000013">
    <property type="protein sequence ID" value="GIF89284.1"/>
    <property type="molecule type" value="Genomic_DNA"/>
</dbReference>
<organism evidence="3 4">
    <name type="scientific">Catellatospora chokoriensis</name>
    <dbReference type="NCBI Taxonomy" id="310353"/>
    <lineage>
        <taxon>Bacteria</taxon>
        <taxon>Bacillati</taxon>
        <taxon>Actinomycetota</taxon>
        <taxon>Actinomycetes</taxon>
        <taxon>Micromonosporales</taxon>
        <taxon>Micromonosporaceae</taxon>
        <taxon>Catellatospora</taxon>
    </lineage>
</organism>
<name>A0A8J3K4C5_9ACTN</name>
<evidence type="ECO:0000313" key="3">
    <source>
        <dbReference type="EMBL" id="GIF89284.1"/>
    </source>
</evidence>
<keyword evidence="4" id="KW-1185">Reference proteome</keyword>
<evidence type="ECO:0000256" key="1">
    <source>
        <dbReference type="SAM" id="MobiDB-lite"/>
    </source>
</evidence>
<gene>
    <name evidence="3" type="ORF">Cch02nite_27280</name>
</gene>
<evidence type="ECO:0000256" key="2">
    <source>
        <dbReference type="SAM" id="Phobius"/>
    </source>
</evidence>
<protein>
    <submittedName>
        <fullName evidence="3">Uncharacterized protein</fullName>
    </submittedName>
</protein>
<dbReference type="AlphaFoldDB" id="A0A8J3K4C5"/>
<keyword evidence="2" id="KW-0812">Transmembrane</keyword>
<dbReference type="RefSeq" id="WP_191840666.1">
    <property type="nucleotide sequence ID" value="NZ_BAAALB010000011.1"/>
</dbReference>
<dbReference type="Proteomes" id="UP000619293">
    <property type="component" value="Unassembled WGS sequence"/>
</dbReference>
<reference evidence="3 4" key="1">
    <citation type="submission" date="2021-01" db="EMBL/GenBank/DDBJ databases">
        <title>Whole genome shotgun sequence of Catellatospora chokoriensis NBRC 107358.</title>
        <authorList>
            <person name="Komaki H."/>
            <person name="Tamura T."/>
        </authorList>
    </citation>
    <scope>NUCLEOTIDE SEQUENCE [LARGE SCALE GENOMIC DNA]</scope>
    <source>
        <strain evidence="3 4">NBRC 107358</strain>
    </source>
</reference>
<dbReference type="Pfam" id="PF19744">
    <property type="entry name" value="DUF6232"/>
    <property type="match status" value="1"/>
</dbReference>
<feature type="transmembrane region" description="Helical" evidence="2">
    <location>
        <begin position="66"/>
        <end position="84"/>
    </location>
</feature>
<sequence length="167" mass="18306">MTIRPGLHISSTCFQVGGRHFTLSAIGNVHTRQAGHDPLTRRAGAMAVVGMVLLGAFAPLLQPTGIVAAVAVLSGLAVLTLVSARRRPRRLELWADYHGHPTQLFVSDDWWLFHAVERYLRRSLVEARLGHLTLPRPRPSRGVPHPSNMHPSRLTPGGSRAGWERAA</sequence>
<feature type="transmembrane region" description="Helical" evidence="2">
    <location>
        <begin position="43"/>
        <end position="60"/>
    </location>
</feature>
<feature type="region of interest" description="Disordered" evidence="1">
    <location>
        <begin position="135"/>
        <end position="167"/>
    </location>
</feature>
<evidence type="ECO:0000313" key="4">
    <source>
        <dbReference type="Proteomes" id="UP000619293"/>
    </source>
</evidence>
<keyword evidence="2" id="KW-1133">Transmembrane helix</keyword>
<accession>A0A8J3K4C5</accession>
<comment type="caution">
    <text evidence="3">The sequence shown here is derived from an EMBL/GenBank/DDBJ whole genome shotgun (WGS) entry which is preliminary data.</text>
</comment>
<keyword evidence="2" id="KW-0472">Membrane</keyword>